<feature type="transmembrane region" description="Helical" evidence="8">
    <location>
        <begin position="116"/>
        <end position="134"/>
    </location>
</feature>
<feature type="domain" description="ABC transmembrane type-1" evidence="9">
    <location>
        <begin position="67"/>
        <end position="259"/>
    </location>
</feature>
<dbReference type="Gene3D" id="1.10.3720.10">
    <property type="entry name" value="MetI-like"/>
    <property type="match status" value="1"/>
</dbReference>
<keyword evidence="3 8" id="KW-0813">Transport</keyword>
<feature type="transmembrane region" description="Helical" evidence="8">
    <location>
        <begin position="12"/>
        <end position="35"/>
    </location>
</feature>
<dbReference type="PANTHER" id="PTHR43848">
    <property type="entry name" value="PUTRESCINE TRANSPORT SYSTEM PERMEASE PROTEIN POTI"/>
    <property type="match status" value="1"/>
</dbReference>
<evidence type="ECO:0000256" key="5">
    <source>
        <dbReference type="ARBA" id="ARBA00022692"/>
    </source>
</evidence>
<protein>
    <submittedName>
        <fullName evidence="10">ABC transporter permease</fullName>
    </submittedName>
</protein>
<dbReference type="Pfam" id="PF00528">
    <property type="entry name" value="BPD_transp_1"/>
    <property type="match status" value="1"/>
</dbReference>
<evidence type="ECO:0000256" key="3">
    <source>
        <dbReference type="ARBA" id="ARBA00022448"/>
    </source>
</evidence>
<feature type="transmembrane region" description="Helical" evidence="8">
    <location>
        <begin position="71"/>
        <end position="95"/>
    </location>
</feature>
<evidence type="ECO:0000256" key="6">
    <source>
        <dbReference type="ARBA" id="ARBA00022989"/>
    </source>
</evidence>
<gene>
    <name evidence="10" type="ORF">IAC95_04295</name>
</gene>
<evidence type="ECO:0000256" key="7">
    <source>
        <dbReference type="ARBA" id="ARBA00023136"/>
    </source>
</evidence>
<accession>A0A9D1E478</accession>
<evidence type="ECO:0000313" key="10">
    <source>
        <dbReference type="EMBL" id="HIR66078.1"/>
    </source>
</evidence>
<dbReference type="GO" id="GO:0055085">
    <property type="term" value="P:transmembrane transport"/>
    <property type="evidence" value="ECO:0007669"/>
    <property type="project" value="InterPro"/>
</dbReference>
<organism evidence="10 11">
    <name type="scientific">Candidatus Fimimonas gallinarum</name>
    <dbReference type="NCBI Taxonomy" id="2840821"/>
    <lineage>
        <taxon>Bacteria</taxon>
        <taxon>Pseudomonadati</taxon>
        <taxon>Myxococcota</taxon>
        <taxon>Myxococcia</taxon>
        <taxon>Myxococcales</taxon>
        <taxon>Cystobacterineae</taxon>
        <taxon>Myxococcaceae</taxon>
        <taxon>Myxococcaceae incertae sedis</taxon>
        <taxon>Candidatus Fimimonas</taxon>
    </lineage>
</organism>
<evidence type="ECO:0000256" key="8">
    <source>
        <dbReference type="RuleBase" id="RU363032"/>
    </source>
</evidence>
<evidence type="ECO:0000259" key="9">
    <source>
        <dbReference type="PROSITE" id="PS50928"/>
    </source>
</evidence>
<dbReference type="SUPFAM" id="SSF161098">
    <property type="entry name" value="MetI-like"/>
    <property type="match status" value="1"/>
</dbReference>
<feature type="transmembrane region" description="Helical" evidence="8">
    <location>
        <begin position="240"/>
        <end position="259"/>
    </location>
</feature>
<keyword evidence="7 8" id="KW-0472">Membrane</keyword>
<dbReference type="InterPro" id="IPR000515">
    <property type="entry name" value="MetI-like"/>
</dbReference>
<keyword evidence="6 8" id="KW-1133">Transmembrane helix</keyword>
<proteinExistence type="inferred from homology"/>
<evidence type="ECO:0000256" key="4">
    <source>
        <dbReference type="ARBA" id="ARBA00022475"/>
    </source>
</evidence>
<dbReference type="PANTHER" id="PTHR43848:SF2">
    <property type="entry name" value="PUTRESCINE TRANSPORT SYSTEM PERMEASE PROTEIN POTI"/>
    <property type="match status" value="1"/>
</dbReference>
<name>A0A9D1E478_9BACT</name>
<comment type="similarity">
    <text evidence="2">Belongs to the binding-protein-dependent transport system permease family. CysTW subfamily.</text>
</comment>
<reference evidence="10" key="1">
    <citation type="submission" date="2020-10" db="EMBL/GenBank/DDBJ databases">
        <authorList>
            <person name="Gilroy R."/>
        </authorList>
    </citation>
    <scope>NUCLEOTIDE SEQUENCE</scope>
    <source>
        <strain evidence="10">CHK121-14286</strain>
    </source>
</reference>
<comment type="caution">
    <text evidence="10">The sequence shown here is derived from an EMBL/GenBank/DDBJ whole genome shotgun (WGS) entry which is preliminary data.</text>
</comment>
<dbReference type="CDD" id="cd06261">
    <property type="entry name" value="TM_PBP2"/>
    <property type="match status" value="1"/>
</dbReference>
<keyword evidence="5 8" id="KW-0812">Transmembrane</keyword>
<evidence type="ECO:0000256" key="1">
    <source>
        <dbReference type="ARBA" id="ARBA00004651"/>
    </source>
</evidence>
<feature type="transmembrane region" description="Helical" evidence="8">
    <location>
        <begin position="140"/>
        <end position="160"/>
    </location>
</feature>
<feature type="transmembrane region" description="Helical" evidence="8">
    <location>
        <begin position="181"/>
        <end position="204"/>
    </location>
</feature>
<evidence type="ECO:0000313" key="11">
    <source>
        <dbReference type="Proteomes" id="UP000824200"/>
    </source>
</evidence>
<dbReference type="AlphaFoldDB" id="A0A9D1E478"/>
<keyword evidence="4" id="KW-1003">Cell membrane</keyword>
<dbReference type="GO" id="GO:0005886">
    <property type="term" value="C:plasma membrane"/>
    <property type="evidence" value="ECO:0007669"/>
    <property type="project" value="UniProtKB-SubCell"/>
</dbReference>
<dbReference type="InterPro" id="IPR051789">
    <property type="entry name" value="Bact_Polyamine_Transport"/>
</dbReference>
<dbReference type="PROSITE" id="PS50928">
    <property type="entry name" value="ABC_TM1"/>
    <property type="match status" value="1"/>
</dbReference>
<sequence length="269" mass="30005">MKNTFWKKFFANGYLAIVLAVLYLPIVVIIVFSFANNSNFTFSNGFSLEAYISIFNGPKSEKLLSALENTLILAASASVISTVLGTFSTIGIFYLGNRSKKITLTVNQLPMINSEIVMAVSLMVFFSAFSFIFPQGWTRLIIGHVSFCTPYVVLSILPRLQKMDPNMYEAALDLGANPVKALFKVVLPYLTPGIVSGFAMAFTISLDDFIITQLNKGETGIETLSTYIYEDARLKSLEPFWFAVFSIFFIVVLTLLLVINIKKQQRKEA</sequence>
<reference evidence="10" key="2">
    <citation type="journal article" date="2021" name="PeerJ">
        <title>Extensive microbial diversity within the chicken gut microbiome revealed by metagenomics and culture.</title>
        <authorList>
            <person name="Gilroy R."/>
            <person name="Ravi A."/>
            <person name="Getino M."/>
            <person name="Pursley I."/>
            <person name="Horton D.L."/>
            <person name="Alikhan N.F."/>
            <person name="Baker D."/>
            <person name="Gharbi K."/>
            <person name="Hall N."/>
            <person name="Watson M."/>
            <person name="Adriaenssens E.M."/>
            <person name="Foster-Nyarko E."/>
            <person name="Jarju S."/>
            <person name="Secka A."/>
            <person name="Antonio M."/>
            <person name="Oren A."/>
            <person name="Chaudhuri R.R."/>
            <person name="La Ragione R."/>
            <person name="Hildebrand F."/>
            <person name="Pallen M.J."/>
        </authorList>
    </citation>
    <scope>NUCLEOTIDE SEQUENCE</scope>
    <source>
        <strain evidence="10">CHK121-14286</strain>
    </source>
</reference>
<evidence type="ECO:0000256" key="2">
    <source>
        <dbReference type="ARBA" id="ARBA00007069"/>
    </source>
</evidence>
<comment type="subcellular location">
    <subcellularLocation>
        <location evidence="1 8">Cell membrane</location>
        <topology evidence="1 8">Multi-pass membrane protein</topology>
    </subcellularLocation>
</comment>
<dbReference type="Proteomes" id="UP000824200">
    <property type="component" value="Unassembled WGS sequence"/>
</dbReference>
<dbReference type="InterPro" id="IPR035906">
    <property type="entry name" value="MetI-like_sf"/>
</dbReference>
<dbReference type="EMBL" id="DVHL01000036">
    <property type="protein sequence ID" value="HIR66078.1"/>
    <property type="molecule type" value="Genomic_DNA"/>
</dbReference>